<keyword evidence="14" id="KW-1043">Host membrane</keyword>
<keyword evidence="13" id="KW-0946">Virion</keyword>
<evidence type="ECO:0000256" key="16">
    <source>
        <dbReference type="ARBA" id="ARBA00023136"/>
    </source>
</evidence>
<evidence type="ECO:0000313" key="30">
    <source>
        <dbReference type="Proteomes" id="UP000207632"/>
    </source>
</evidence>
<evidence type="ECO:0000256" key="11">
    <source>
        <dbReference type="ARBA" id="ARBA00022804"/>
    </source>
</evidence>
<keyword evidence="16 24" id="KW-0472">Membrane</keyword>
<evidence type="ECO:0000256" key="7">
    <source>
        <dbReference type="ARBA" id="ARBA00022581"/>
    </source>
</evidence>
<evidence type="ECO:0000256" key="8">
    <source>
        <dbReference type="ARBA" id="ARBA00022595"/>
    </source>
</evidence>
<evidence type="ECO:0000256" key="24">
    <source>
        <dbReference type="SAM" id="Phobius"/>
    </source>
</evidence>
<keyword evidence="12" id="KW-1040">Host Golgi apparatus</keyword>
<evidence type="ECO:0000256" key="18">
    <source>
        <dbReference type="ARBA" id="ARBA00023180"/>
    </source>
</evidence>
<evidence type="ECO:0000256" key="23">
    <source>
        <dbReference type="SAM" id="Coils"/>
    </source>
</evidence>
<keyword evidence="19" id="KW-1038">Host endoplasmic reticulum</keyword>
<evidence type="ECO:0000256" key="6">
    <source>
        <dbReference type="ARBA" id="ARBA00022510"/>
    </source>
</evidence>
<dbReference type="GO" id="GO:0044167">
    <property type="term" value="C:host cell endoplasmic reticulum membrane"/>
    <property type="evidence" value="ECO:0007669"/>
    <property type="project" value="UniProtKB-SubCell"/>
</dbReference>
<dbReference type="Gene3D" id="2.60.40.3770">
    <property type="match status" value="1"/>
</dbReference>
<keyword evidence="8" id="KW-1162">Viral penetration into host cytoplasm</keyword>
<dbReference type="InterPro" id="IPR009879">
    <property type="entry name" value="Phlebovirus_NSM"/>
</dbReference>
<dbReference type="Gene3D" id="2.60.98.50">
    <property type="match status" value="3"/>
</dbReference>
<keyword evidence="6" id="KW-1170">Fusion of virus membrane with host endosomal membrane</keyword>
<feature type="domain" description="Phlebovirus nonstructural NS-M" evidence="27">
    <location>
        <begin position="4"/>
        <end position="294"/>
    </location>
</feature>
<feature type="domain" description="Phlebovirus glycoprotein G1" evidence="25">
    <location>
        <begin position="305"/>
        <end position="833"/>
    </location>
</feature>
<keyword evidence="15 24" id="KW-1133">Transmembrane helix</keyword>
<dbReference type="GO" id="GO:0019062">
    <property type="term" value="P:virion attachment to host cell"/>
    <property type="evidence" value="ECO:0007669"/>
    <property type="project" value="UniProtKB-KW"/>
</dbReference>
<feature type="transmembrane region" description="Helical" evidence="24">
    <location>
        <begin position="6"/>
        <end position="24"/>
    </location>
</feature>
<keyword evidence="7" id="KW-0945">Host-virus interaction</keyword>
<organism evidence="29 30">
    <name type="scientific">Sandfly fever sicilian virus</name>
    <name type="common">SFS</name>
    <dbReference type="NCBI Taxonomy" id="28292"/>
    <lineage>
        <taxon>Viruses</taxon>
        <taxon>Riboviria</taxon>
        <taxon>Orthornavirae</taxon>
        <taxon>Negarnaviricota</taxon>
        <taxon>Polyploviricotina</taxon>
        <taxon>Bunyaviricetes</taxon>
        <taxon>Hareavirales</taxon>
        <taxon>Phenuiviridae</taxon>
        <taxon>Phlebovirus</taxon>
        <taxon>Phlebovirus siciliaense</taxon>
    </lineage>
</organism>
<dbReference type="GO" id="GO:0055036">
    <property type="term" value="C:virion membrane"/>
    <property type="evidence" value="ECO:0007669"/>
    <property type="project" value="UniProtKB-SubCell"/>
</dbReference>
<name>D9YRN1_SFSV</name>
<dbReference type="Pfam" id="PF07246">
    <property type="entry name" value="Phlebovirus_NSM"/>
    <property type="match status" value="1"/>
</dbReference>
<evidence type="ECO:0000256" key="9">
    <source>
        <dbReference type="ARBA" id="ARBA00022692"/>
    </source>
</evidence>
<dbReference type="InterPro" id="IPR009878">
    <property type="entry name" value="Phlebovirus_G2_fusion"/>
</dbReference>
<dbReference type="Pfam" id="PF07245">
    <property type="entry name" value="Phlebovirus_G2"/>
    <property type="match status" value="1"/>
</dbReference>
<dbReference type="GeneID" id="10448762"/>
<evidence type="ECO:0000256" key="10">
    <source>
        <dbReference type="ARBA" id="ARBA00022729"/>
    </source>
</evidence>
<dbReference type="GO" id="GO:0016020">
    <property type="term" value="C:membrane"/>
    <property type="evidence" value="ECO:0007669"/>
    <property type="project" value="InterPro"/>
</dbReference>
<feature type="transmembrane region" description="Helical" evidence="24">
    <location>
        <begin position="753"/>
        <end position="774"/>
    </location>
</feature>
<keyword evidence="20" id="KW-1160">Virus entry into host cell</keyword>
<evidence type="ECO:0000256" key="17">
    <source>
        <dbReference type="ARBA" id="ARBA00023157"/>
    </source>
</evidence>
<protein>
    <recommendedName>
        <fullName evidence="4">Envelopment polyprotein</fullName>
    </recommendedName>
    <alternativeName>
        <fullName evidence="21">M polyprotein</fullName>
    </alternativeName>
</protein>
<evidence type="ECO:0000256" key="12">
    <source>
        <dbReference type="ARBA" id="ARBA00022812"/>
    </source>
</evidence>
<dbReference type="PIRSF" id="PIRSF003961">
    <property type="entry name" value="M_poly_PhleboV"/>
    <property type="match status" value="1"/>
</dbReference>
<accession>D9YRN1</accession>
<dbReference type="Pfam" id="PF19019">
    <property type="entry name" value="Phlebo_G2_C"/>
    <property type="match status" value="1"/>
</dbReference>
<dbReference type="GO" id="GO:0046718">
    <property type="term" value="P:symbiont entry into host cell"/>
    <property type="evidence" value="ECO:0007669"/>
    <property type="project" value="UniProtKB-KW"/>
</dbReference>
<dbReference type="Proteomes" id="UP000207632">
    <property type="component" value="Genome"/>
</dbReference>
<evidence type="ECO:0000256" key="14">
    <source>
        <dbReference type="ARBA" id="ARBA00022870"/>
    </source>
</evidence>
<evidence type="ECO:0000256" key="20">
    <source>
        <dbReference type="ARBA" id="ARBA00023296"/>
    </source>
</evidence>
<evidence type="ECO:0000259" key="27">
    <source>
        <dbReference type="Pfam" id="PF07246"/>
    </source>
</evidence>
<evidence type="ECO:0000256" key="4">
    <source>
        <dbReference type="ARBA" id="ARBA00015294"/>
    </source>
</evidence>
<reference evidence="29 30" key="1">
    <citation type="journal article" date="2010" name="J. Clin. Virol.">
        <title>Characterization of a sandfly fever Sicilian virus isolated during a sandfly fever epidemic in Turkey.</title>
        <authorList>
            <person name="Carhan A."/>
            <person name="Uyar Y."/>
            <person name="Ozkaya E."/>
            <person name="Ertek M."/>
            <person name="Dobler G."/>
            <person name="Dilcher M."/>
            <person name="Wang Y."/>
            <person name="Spiegel M."/>
            <person name="Hufert F."/>
            <person name="Weidmann M."/>
        </authorList>
    </citation>
    <scope>NUCLEOTIDE SEQUENCE [LARGE SCALE GENOMIC DNA]</scope>
    <source>
        <strain evidence="29 30">Izmir 19</strain>
    </source>
</reference>
<evidence type="ECO:0000259" key="25">
    <source>
        <dbReference type="Pfam" id="PF07243"/>
    </source>
</evidence>
<keyword evidence="30" id="KW-1185">Reference proteome</keyword>
<dbReference type="InterPro" id="IPR043603">
    <property type="entry name" value="Phlebo_G2_C"/>
</dbReference>
<evidence type="ECO:0000256" key="2">
    <source>
        <dbReference type="ARBA" id="ARBA00004482"/>
    </source>
</evidence>
<evidence type="ECO:0000256" key="13">
    <source>
        <dbReference type="ARBA" id="ARBA00022844"/>
    </source>
</evidence>
<keyword evidence="11" id="KW-1161">Viral attachment to host cell</keyword>
<keyword evidence="10" id="KW-0732">Signal</keyword>
<proteinExistence type="inferred from homology"/>
<keyword evidence="17" id="KW-1015">Disulfide bond</keyword>
<comment type="similarity">
    <text evidence="22">Belongs to the phlebovirus envelope glycoprotein family.</text>
</comment>
<feature type="transmembrane region" description="Helical" evidence="24">
    <location>
        <begin position="1307"/>
        <end position="1332"/>
    </location>
</feature>
<keyword evidence="23" id="KW-0175">Coiled coil</keyword>
<dbReference type="Gene3D" id="1.10.287.1490">
    <property type="match status" value="1"/>
</dbReference>
<evidence type="ECO:0000256" key="3">
    <source>
        <dbReference type="ARBA" id="ARBA00004563"/>
    </source>
</evidence>
<comment type="subcellular location">
    <subcellularLocation>
        <location evidence="1">Host Golgi apparatus membrane</location>
        <topology evidence="1">Single-pass type I membrane protein</topology>
    </subcellularLocation>
    <subcellularLocation>
        <location evidence="2">Host endoplasmic reticulum membrane</location>
        <topology evidence="2">Single-pass type I membrane protein</topology>
    </subcellularLocation>
    <subcellularLocation>
        <location evidence="3">Virion membrane</location>
        <topology evidence="3">Single-pass type I membrane protein</topology>
    </subcellularLocation>
</comment>
<organismHost>
    <name type="scientific">Homo sapiens</name>
    <name type="common">Human</name>
    <dbReference type="NCBI Taxonomy" id="9606"/>
</organismHost>
<feature type="domain" description="Phlebovirus glycoprotein G2 fusion" evidence="26">
    <location>
        <begin position="835"/>
        <end position="1148"/>
    </location>
</feature>
<evidence type="ECO:0000259" key="26">
    <source>
        <dbReference type="Pfam" id="PF07245"/>
    </source>
</evidence>
<evidence type="ECO:0000256" key="15">
    <source>
        <dbReference type="ARBA" id="ARBA00022989"/>
    </source>
</evidence>
<evidence type="ECO:0000256" key="21">
    <source>
        <dbReference type="ARBA" id="ARBA00031199"/>
    </source>
</evidence>
<organismHost>
    <name type="scientific">Phlebotomus papatasi</name>
    <name type="common">Sandfly</name>
    <dbReference type="NCBI Taxonomy" id="29031"/>
</organismHost>
<evidence type="ECO:0000256" key="22">
    <source>
        <dbReference type="ARBA" id="ARBA00033745"/>
    </source>
</evidence>
<feature type="coiled-coil region" evidence="23">
    <location>
        <begin position="145"/>
        <end position="266"/>
    </location>
</feature>
<dbReference type="InterPro" id="IPR010826">
    <property type="entry name" value="Phlebovirus_G1"/>
</dbReference>
<evidence type="ECO:0000256" key="5">
    <source>
        <dbReference type="ARBA" id="ARBA00022506"/>
    </source>
</evidence>
<dbReference type="RefSeq" id="YP_004382742.1">
    <property type="nucleotide sequence ID" value="NC_015411.1"/>
</dbReference>
<evidence type="ECO:0000313" key="29">
    <source>
        <dbReference type="EMBL" id="ACZ55879.2"/>
    </source>
</evidence>
<dbReference type="GO" id="GO:0039654">
    <property type="term" value="P:fusion of virus membrane with host endosome membrane"/>
    <property type="evidence" value="ECO:0007669"/>
    <property type="project" value="UniProtKB-KW"/>
</dbReference>
<keyword evidence="18" id="KW-0325">Glycoprotein</keyword>
<dbReference type="EMBL" id="GQ847512">
    <property type="protein sequence ID" value="ACZ55879.2"/>
    <property type="molecule type" value="Viral_cRNA"/>
</dbReference>
<keyword evidence="5" id="KW-1168">Fusion of virus membrane with host membrane</keyword>
<evidence type="ECO:0000259" key="28">
    <source>
        <dbReference type="Pfam" id="PF19019"/>
    </source>
</evidence>
<dbReference type="InterPro" id="IPR016404">
    <property type="entry name" value="M_polyprot_prcur_phlebovir"/>
</dbReference>
<evidence type="ECO:0000256" key="19">
    <source>
        <dbReference type="ARBA" id="ARBA00023184"/>
    </source>
</evidence>
<dbReference type="Pfam" id="PF07243">
    <property type="entry name" value="Phlebovirus_G1"/>
    <property type="match status" value="1"/>
</dbReference>
<evidence type="ECO:0000256" key="1">
    <source>
        <dbReference type="ARBA" id="ARBA00004244"/>
    </source>
</evidence>
<dbReference type="GO" id="GO:0044178">
    <property type="term" value="C:host cell Golgi membrane"/>
    <property type="evidence" value="ECO:0007669"/>
    <property type="project" value="UniProtKB-SubCell"/>
</dbReference>
<feature type="domain" description="Phlebovirus glycoprotein G2 C-terminal" evidence="28">
    <location>
        <begin position="1171"/>
        <end position="1340"/>
    </location>
</feature>
<dbReference type="KEGG" id="vg:10448762"/>
<feature type="transmembrane region" description="Helical" evidence="24">
    <location>
        <begin position="727"/>
        <end position="747"/>
    </location>
</feature>
<sequence>MFEITILLIVLATLFILVVGNLKLESKMGNSLTSTCFSQNTGPGIIERYWGFEMAKMPGFDLHCRFNEEGDSRYMTHENAMKQIKIVTTAPDTMKFSCRDETESLGLSITNDGTKNMMGPAIIYCDTKEFIRNITTGEQPPRVDYEKLKKNAEEKDATIQRKTKEMEEVRAVLDSRIQIAHHEIQQKENEIQKLRNDLRDAIKKGQEHESMKLRVEESDARVRGLKEELKQLTYKIFDHQATKDELQRAKSEMQSLRKKIKDFESVPQAKKPSNSSVALVTTAVLSLLGSSMAASPEAGMNAAIHINNRPGLGKFALLTTGTEDEHCKKIDYGVTCSRFDHLKSLDRYPFFNSHYHHRALLEAHYDNIVKVSSTTSCNETKFKDAECSKEIRKLAYKCPRGVSGIIYADSKGEIGGIYCKENEELMENCIQCRKVQRKKPQKGLLMQLQDMVCQPDSIDYTGPKQILKGYCKIGMVNYRHCEHFASMEEVVPFAIFKNKGKLYMDSMRIRNKDVLEKENFICYGAKENADADSSNHGGKVSVKVTECKNVDPSQSKICSGDSTFCSKFACDNELPEVHCEVAPGAGPIEVYYGGVWIQPMCLGYERAVVLREMPPPVETSEDTCDSCYSECLDSHILVRSTGFMISGAVACSHGACTSLTIMPSTEIMIPYPGMASSIGGDIGIHLSHDEVQVSSHYRVHCEPKDPCVAHSCVICAEGVINYQCHTALSAFVVVTLVVLVVLMSLIVLKRCLVLFRVAPAVLLIPFSWIIKLACWTSRKLKLSTERRIARINEEIGWRPEEARATHRMRDRDRRPIPRSAVYLAILFLISVTSACSDHTIASSKIVKCVAKGSKSVCTISGLVNVKAGPIGSETCVTLKGPDSADKKFLTIKTIASELICSEGQSYWTSQYGVECLSSRRCHGVAECKGDACQRWNNTLVSREFQGITNNSVISENRCIEQCGGVGCACFSVYASCLFVHARLRATKREAIKVFNCIDWSHRLVLEITDFNGKKEKVSMTGMTTQFFSWGSMTLALDFEGITGTNSYSFLRSSSGAFSLVDEAMSMEPRRGFLGEIRCSSEAAALTAHKSCIVAPDIIRYKPMTDIVDCSTSLIDPFAVFLRGALPQTRNGKTFSSSIDKKTIQAFTSGIVHASMSLSFDNFEVEFEEERVSCLASFVNITGCYSCNEGARVCIQAAADKNTTLHVHTLDNSLTIVMDVFSPKSTDCRVVHLSTPQVKMDVVYSCDGYYKAMSIVGTLVAMNPFDDRRHEETNSVVVNPKTGRWDFSNWASGLVDWLGGPLRTAGVILGYIILAIVFLVVLVLCVPKLVGLIRTALLKKKL</sequence>
<keyword evidence="9 24" id="KW-0812">Transmembrane</keyword>